<feature type="transmembrane region" description="Helical" evidence="1">
    <location>
        <begin position="38"/>
        <end position="71"/>
    </location>
</feature>
<evidence type="ECO:0000313" key="4">
    <source>
        <dbReference type="Proteomes" id="UP000597877"/>
    </source>
</evidence>
<keyword evidence="4" id="KW-1185">Reference proteome</keyword>
<keyword evidence="1" id="KW-0812">Transmembrane</keyword>
<dbReference type="PANTHER" id="PTHR40448">
    <property type="entry name" value="TWO-COMPONENT SENSOR HISTIDINE KINASE"/>
    <property type="match status" value="1"/>
</dbReference>
<comment type="caution">
    <text evidence="3">The sequence shown here is derived from an EMBL/GenBank/DDBJ whole genome shotgun (WGS) entry which is preliminary data.</text>
</comment>
<dbReference type="InterPro" id="IPR036890">
    <property type="entry name" value="HATPase_C_sf"/>
</dbReference>
<reference evidence="3 4" key="1">
    <citation type="submission" date="2020-08" db="EMBL/GenBank/DDBJ databases">
        <title>Genome public.</title>
        <authorList>
            <person name="Liu C."/>
            <person name="Sun Q."/>
        </authorList>
    </citation>
    <scope>NUCLEOTIDE SEQUENCE [LARGE SCALE GENOMIC DNA]</scope>
    <source>
        <strain evidence="3 4">BX4</strain>
    </source>
</reference>
<feature type="transmembrane region" description="Helical" evidence="1">
    <location>
        <begin position="117"/>
        <end position="142"/>
    </location>
</feature>
<feature type="transmembrane region" description="Helical" evidence="1">
    <location>
        <begin position="154"/>
        <end position="176"/>
    </location>
</feature>
<sequence length="435" mass="50595">MAVTVLYIFVYIIEAIIFGWYCNHLFNPKYSKKVECLFIAMGYVCLFFISLAMIFYINIALFVLINFILIFFLYDAKWHSALFNALTMTCIMTLSEVVILQLKSLISIDFLYSDSHIVYLCVVALLCKITYFIMLRLIVVFMHGSKERNDSFSIPTALLNVIPLISLYIISTLVAIILSKNMPEHFKYMLFSCTFLLLGINILIFYIYHYTIDKSSESTQLQIQLQKEYDMTEYYKSLFNQNENQQILIHDIKNHLQTINRLNDENNREKISRYLESLLNSSDLKDSVHVSDNEVLNSILCHYMKICRDKHISFKVDIRKKLLQNLKYEELTSLFCNLLDNAVEACSDIPDSYIEMSVSFEPNSSLTVINIINTCRVVPTFDKNGRPVTTKKGSKNHGFGVKSINRVIDRYNGNIKMYFDESKMAFHTIITIKES</sequence>
<feature type="transmembrane region" description="Helical" evidence="1">
    <location>
        <begin position="83"/>
        <end position="105"/>
    </location>
</feature>
<dbReference type="Gene3D" id="3.30.565.10">
    <property type="entry name" value="Histidine kinase-like ATPase, C-terminal domain"/>
    <property type="match status" value="1"/>
</dbReference>
<protein>
    <submittedName>
        <fullName evidence="3">GHKL domain-containing protein</fullName>
    </submittedName>
</protein>
<gene>
    <name evidence="3" type="ORF">H8S00_03525</name>
</gene>
<dbReference type="Pfam" id="PF14501">
    <property type="entry name" value="HATPase_c_5"/>
    <property type="match status" value="1"/>
</dbReference>
<evidence type="ECO:0000313" key="3">
    <source>
        <dbReference type="EMBL" id="MBC5667062.1"/>
    </source>
</evidence>
<organism evidence="3 4">
    <name type="scientific">Eubacterium segne</name>
    <dbReference type="NCBI Taxonomy" id="2763045"/>
    <lineage>
        <taxon>Bacteria</taxon>
        <taxon>Bacillati</taxon>
        <taxon>Bacillota</taxon>
        <taxon>Clostridia</taxon>
        <taxon>Eubacteriales</taxon>
        <taxon>Eubacteriaceae</taxon>
        <taxon>Eubacterium</taxon>
    </lineage>
</organism>
<dbReference type="SUPFAM" id="SSF55874">
    <property type="entry name" value="ATPase domain of HSP90 chaperone/DNA topoisomerase II/histidine kinase"/>
    <property type="match status" value="1"/>
</dbReference>
<dbReference type="InterPro" id="IPR032834">
    <property type="entry name" value="NatK-like_C"/>
</dbReference>
<feature type="domain" description="Sensor histidine kinase NatK-like C-terminal" evidence="2">
    <location>
        <begin position="329"/>
        <end position="427"/>
    </location>
</feature>
<dbReference type="Proteomes" id="UP000597877">
    <property type="component" value="Unassembled WGS sequence"/>
</dbReference>
<feature type="transmembrane region" description="Helical" evidence="1">
    <location>
        <begin position="6"/>
        <end position="26"/>
    </location>
</feature>
<dbReference type="EMBL" id="JACOOZ010000002">
    <property type="protein sequence ID" value="MBC5667062.1"/>
    <property type="molecule type" value="Genomic_DNA"/>
</dbReference>
<evidence type="ECO:0000259" key="2">
    <source>
        <dbReference type="Pfam" id="PF14501"/>
    </source>
</evidence>
<name>A0ABR7F1F9_9FIRM</name>
<evidence type="ECO:0000256" key="1">
    <source>
        <dbReference type="SAM" id="Phobius"/>
    </source>
</evidence>
<proteinExistence type="predicted"/>
<accession>A0ABR7F1F9</accession>
<feature type="transmembrane region" description="Helical" evidence="1">
    <location>
        <begin position="188"/>
        <end position="208"/>
    </location>
</feature>
<keyword evidence="1" id="KW-1133">Transmembrane helix</keyword>
<dbReference type="CDD" id="cd16935">
    <property type="entry name" value="HATPase_AgrC-ComD-like"/>
    <property type="match status" value="1"/>
</dbReference>
<keyword evidence="1" id="KW-0472">Membrane</keyword>
<dbReference type="RefSeq" id="WP_186840004.1">
    <property type="nucleotide sequence ID" value="NZ_JACOOZ010000002.1"/>
</dbReference>
<dbReference type="PANTHER" id="PTHR40448:SF1">
    <property type="entry name" value="TWO-COMPONENT SENSOR HISTIDINE KINASE"/>
    <property type="match status" value="1"/>
</dbReference>